<name>A0A7R9XSY0_9CHLO</name>
<evidence type="ECO:0000313" key="2">
    <source>
        <dbReference type="EMBL" id="CAD8224041.1"/>
    </source>
</evidence>
<organism evidence="2">
    <name type="scientific">Ostreococcus sp. 'lucimarinus'</name>
    <dbReference type="NCBI Taxonomy" id="242159"/>
    <lineage>
        <taxon>Eukaryota</taxon>
        <taxon>Viridiplantae</taxon>
        <taxon>Chlorophyta</taxon>
        <taxon>Mamiellophyceae</taxon>
        <taxon>Mamiellales</taxon>
        <taxon>Bathycoccaceae</taxon>
        <taxon>Ostreococcus</taxon>
    </lineage>
</organism>
<dbReference type="AlphaFoldDB" id="A0A7R9XSY0"/>
<feature type="compositionally biased region" description="Basic residues" evidence="1">
    <location>
        <begin position="15"/>
        <end position="25"/>
    </location>
</feature>
<dbReference type="EMBL" id="HBDX01005542">
    <property type="protein sequence ID" value="CAD8224041.1"/>
    <property type="molecule type" value="Transcribed_RNA"/>
</dbReference>
<feature type="region of interest" description="Disordered" evidence="1">
    <location>
        <begin position="1"/>
        <end position="31"/>
    </location>
</feature>
<feature type="compositionally biased region" description="Acidic residues" evidence="1">
    <location>
        <begin position="239"/>
        <end position="267"/>
    </location>
</feature>
<sequence>MTKKKNNPANATVRPARKKAKRAKKAAVAPQELDIDETHQEELEIDLYIVKNKSDKSLPCIGAPCQYKKNKKLEGKILPGKPAVRLSRQANDLAAEARDDSLDVYAHLVCCCPTAYAAWIQQKGGADRWYSKDEVLRMLETFPGMKELEDQIYDALHTASELSPSRIASASADRDRGQARKFCEHLKKYWWAQVEFGAKKGDLPTASERLTLDCAKYMTRLDGVENSLGELLKDSQEMSQDEVEGADEDIDADDDMDDDEDSESDAH</sequence>
<proteinExistence type="predicted"/>
<accession>A0A7R9XSY0</accession>
<protein>
    <submittedName>
        <fullName evidence="2">Uncharacterized protein</fullName>
    </submittedName>
</protein>
<reference evidence="2" key="1">
    <citation type="submission" date="2021-01" db="EMBL/GenBank/DDBJ databases">
        <authorList>
            <person name="Corre E."/>
            <person name="Pelletier E."/>
            <person name="Niang G."/>
            <person name="Scheremetjew M."/>
            <person name="Finn R."/>
            <person name="Kale V."/>
            <person name="Holt S."/>
            <person name="Cochrane G."/>
            <person name="Meng A."/>
            <person name="Brown T."/>
            <person name="Cohen L."/>
        </authorList>
    </citation>
    <scope>NUCLEOTIDE SEQUENCE</scope>
    <source>
        <strain evidence="2">Clade-A-BCC118000</strain>
    </source>
</reference>
<feature type="region of interest" description="Disordered" evidence="1">
    <location>
        <begin position="228"/>
        <end position="267"/>
    </location>
</feature>
<gene>
    <name evidence="2" type="ORF">OLUC0939_LOCUS4767</name>
</gene>
<evidence type="ECO:0000256" key="1">
    <source>
        <dbReference type="SAM" id="MobiDB-lite"/>
    </source>
</evidence>